<dbReference type="RefSeq" id="WP_173584185.1">
    <property type="nucleotide sequence ID" value="NZ_WOTB01000020.1"/>
</dbReference>
<dbReference type="Proteomes" id="UP000635278">
    <property type="component" value="Unassembled WGS sequence"/>
</dbReference>
<protein>
    <recommendedName>
        <fullName evidence="7">Bacteriophage head to tail connecting protein</fullName>
    </recommendedName>
</protein>
<comment type="subcellular location">
    <subcellularLocation>
        <location evidence="1">Virion</location>
    </subcellularLocation>
</comment>
<keyword evidence="6" id="KW-1185">Reference proteome</keyword>
<name>A0ABX0JWB9_9PROT</name>
<comment type="caution">
    <text evidence="5">The sequence shown here is derived from an EMBL/GenBank/DDBJ whole genome shotgun (WGS) entry which is preliminary data.</text>
</comment>
<dbReference type="Pfam" id="PF12236">
    <property type="entry name" value="Head-tail_con"/>
    <property type="match status" value="1"/>
</dbReference>
<dbReference type="EMBL" id="WOTB01000020">
    <property type="protein sequence ID" value="NHN85794.1"/>
    <property type="molecule type" value="Genomic_DNA"/>
</dbReference>
<keyword evidence="2" id="KW-1188">Viral release from host cell</keyword>
<organism evidence="5 6">
    <name type="scientific">Acetobacter musti</name>
    <dbReference type="NCBI Taxonomy" id="864732"/>
    <lineage>
        <taxon>Bacteria</taxon>
        <taxon>Pseudomonadati</taxon>
        <taxon>Pseudomonadota</taxon>
        <taxon>Alphaproteobacteria</taxon>
        <taxon>Acetobacterales</taxon>
        <taxon>Acetobacteraceae</taxon>
        <taxon>Acetobacter</taxon>
    </lineage>
</organism>
<dbReference type="InterPro" id="IPR020991">
    <property type="entry name" value="Connector_podovirus"/>
</dbReference>
<gene>
    <name evidence="5" type="ORF">GOB93_14250</name>
</gene>
<feature type="region of interest" description="Disordered" evidence="4">
    <location>
        <begin position="1"/>
        <end position="23"/>
    </location>
</feature>
<reference evidence="5 6" key="1">
    <citation type="journal article" date="2020" name="Int. J. Syst. Evol. Microbiol.">
        <title>Novel acetic acid bacteria from cider fermentations: Acetobacter conturbans sp. nov. and Acetobacter fallax sp. nov.</title>
        <authorList>
            <person name="Sombolestani A.S."/>
            <person name="Cleenwerck I."/>
            <person name="Cnockaert M."/>
            <person name="Borremans W."/>
            <person name="Wieme A.D."/>
            <person name="De Vuyst L."/>
            <person name="Vandamme P."/>
        </authorList>
    </citation>
    <scope>NUCLEOTIDE SEQUENCE [LARGE SCALE GENOMIC DNA]</scope>
    <source>
        <strain evidence="5 6">LMG 30640</strain>
    </source>
</reference>
<evidence type="ECO:0000313" key="6">
    <source>
        <dbReference type="Proteomes" id="UP000635278"/>
    </source>
</evidence>
<evidence type="ECO:0008006" key="7">
    <source>
        <dbReference type="Google" id="ProtNLM"/>
    </source>
</evidence>
<evidence type="ECO:0000256" key="4">
    <source>
        <dbReference type="SAM" id="MobiDB-lite"/>
    </source>
</evidence>
<evidence type="ECO:0000256" key="3">
    <source>
        <dbReference type="ARBA" id="ARBA00023219"/>
    </source>
</evidence>
<evidence type="ECO:0000313" key="5">
    <source>
        <dbReference type="EMBL" id="NHN85794.1"/>
    </source>
</evidence>
<accession>A0ABX0JWB9</accession>
<sequence length="583" mass="64849">MAPDVAKAPKQSQTPDQKKPSQDAIDALRDEADRRLVLMRNTRNTWRETWRDITHFIMPTRGRYFNVPNQSSRGRVKGPQIVDRTGTIAVGNLAAFLMAGITSPARDWFRLATSNDRLNDDPQIKLWLAECQSRLMRVFATGNFYNAMAQLYEEIAGFGTGATIILQDYEDVVRFYPLTAGEYYLAQNARGEVDTLFREYVQTVDQLVRRFGYDNCSPTIQSLWDSRNLTMEVPVVHAIMPNSSRVHGAFGWRGMPYTGVYYEYGNETVKALKVEGYSSKPFIAPRWGAISNDVYGHGPAEDALPDVKSLQVAQLRLAEAVDKFVRPPMMADASMQSGLVSLVPSGLNFIPGLNQIGNGGGLRPVYQTTPQLQPLQERVAAFQQQIQKTLKNDLILMVSQDMEGVQPRTAAEINVRQQEKLLALGPVLERFHNEALDPIIQTTMDIMERGGLLPKRPASLGLSNVKISYVSVLAQAQRATMTTGIEQFTRFVGSIAGEQPDVMDNIDLDAATDIYGDLLNIDQRIMRDPQEVARKRQDRAYQQQQQQAAENAMNLAQGARNLSQTDVGGGENALSAIVSGLGQ</sequence>
<proteinExistence type="predicted"/>
<keyword evidence="3" id="KW-0231">Viral genome packaging</keyword>
<evidence type="ECO:0000256" key="2">
    <source>
        <dbReference type="ARBA" id="ARBA00022612"/>
    </source>
</evidence>
<evidence type="ECO:0000256" key="1">
    <source>
        <dbReference type="ARBA" id="ARBA00004328"/>
    </source>
</evidence>